<dbReference type="RefSeq" id="WP_152306907.1">
    <property type="nucleotide sequence ID" value="NZ_CP043617.1"/>
</dbReference>
<feature type="binding site" evidence="7">
    <location>
        <position position="59"/>
    </location>
    <ligand>
        <name>Ni(2+)</name>
        <dbReference type="ChEBI" id="CHEBI:49786"/>
    </ligand>
</feature>
<dbReference type="GO" id="GO:0030313">
    <property type="term" value="C:cell envelope"/>
    <property type="evidence" value="ECO:0007669"/>
    <property type="project" value="UniProtKB-SubCell"/>
</dbReference>
<organism evidence="8 9">
    <name type="scientific">Sulfurimonas lithotrophica</name>
    <dbReference type="NCBI Taxonomy" id="2590022"/>
    <lineage>
        <taxon>Bacteria</taxon>
        <taxon>Pseudomonadati</taxon>
        <taxon>Campylobacterota</taxon>
        <taxon>Epsilonproteobacteria</taxon>
        <taxon>Campylobacterales</taxon>
        <taxon>Sulfurimonadaceae</taxon>
        <taxon>Sulfurimonas</taxon>
    </lineage>
</organism>
<sequence length="419" mass="47369">MIKLIEKIEGEATLDFNFKDEKIEFVDIKFNSTRGIENILKGKNALDALVINPRVCGICGHAHLIATVKALESCYDDLKISKKAEIIRELTLNFELIHNHFKWFYLTLFPLFGFKQEVLKASYASQIMGKAIATFGGQYPHTSYAIVGGVVCEVTSMDIVKINSYIDETIKFFERNVIDVDVEKFILCDNVEMALKSKGDLAKILQIIYEKEWVELGKSYDRFIVFGKNSYFKSGKSHKTRISKNLPYEYVKEEQNKSSFAKNVSFKDKYYEVGPLSRAMLKRIPLIKDAHRRYGDSILSRILARVCEIAQLLNHSKSLLKELDLSEASYIEPQIDISKVSASGVGAVEAARGSLIHKVSLEEGIIKNYEIITPTQWNLAGGSRENQGISQKAMVGLKDEKIAELVFKTFDVCSVCTTH</sequence>
<evidence type="ECO:0000256" key="1">
    <source>
        <dbReference type="ARBA" id="ARBA00001967"/>
    </source>
</evidence>
<dbReference type="SUPFAM" id="SSF56762">
    <property type="entry name" value="HydB/Nqo4-like"/>
    <property type="match status" value="1"/>
</dbReference>
<feature type="binding site" evidence="7">
    <location>
        <position position="419"/>
    </location>
    <ligand>
        <name>Mg(2+)</name>
        <dbReference type="ChEBI" id="CHEBI:18420"/>
    </ligand>
</feature>
<dbReference type="Gene3D" id="1.10.645.10">
    <property type="entry name" value="Cytochrome-c3 Hydrogenase, chain B"/>
    <property type="match status" value="1"/>
</dbReference>
<keyword evidence="5 7" id="KW-0479">Metal-binding</keyword>
<comment type="similarity">
    <text evidence="3">Belongs to the [NiFe]/[NiFeSe] hydrogenase large subunit family.</text>
</comment>
<evidence type="ECO:0000256" key="5">
    <source>
        <dbReference type="ARBA" id="ARBA00022723"/>
    </source>
</evidence>
<feature type="binding site" evidence="7">
    <location>
        <position position="413"/>
    </location>
    <ligand>
        <name>Ni(2+)</name>
        <dbReference type="ChEBI" id="CHEBI:49786"/>
    </ligand>
</feature>
<feature type="binding site" evidence="7">
    <location>
        <position position="56"/>
    </location>
    <ligand>
        <name>Ni(2+)</name>
        <dbReference type="ChEBI" id="CHEBI:49786"/>
    </ligand>
</feature>
<dbReference type="KEGG" id="sulg:FJR48_04200"/>
<dbReference type="PROSITE" id="PS00507">
    <property type="entry name" value="NI_HGENASE_L_1"/>
    <property type="match status" value="1"/>
</dbReference>
<evidence type="ECO:0000256" key="6">
    <source>
        <dbReference type="ARBA" id="ARBA00023002"/>
    </source>
</evidence>
<evidence type="ECO:0000256" key="4">
    <source>
        <dbReference type="ARBA" id="ARBA00022596"/>
    </source>
</evidence>
<keyword evidence="7" id="KW-0408">Iron</keyword>
<name>A0A5P8NZW1_9BACT</name>
<evidence type="ECO:0000256" key="3">
    <source>
        <dbReference type="ARBA" id="ARBA00009292"/>
    </source>
</evidence>
<feature type="binding site" evidence="7">
    <location>
        <position position="59"/>
    </location>
    <ligand>
        <name>Fe cation</name>
        <dbReference type="ChEBI" id="CHEBI:24875"/>
    </ligand>
</feature>
<feature type="binding site" evidence="7">
    <location>
        <position position="37"/>
    </location>
    <ligand>
        <name>Mg(2+)</name>
        <dbReference type="ChEBI" id="CHEBI:18420"/>
    </ligand>
</feature>
<comment type="cofactor">
    <cofactor evidence="1 7">
        <name>Ni(2+)</name>
        <dbReference type="ChEBI" id="CHEBI:49786"/>
    </cofactor>
</comment>
<dbReference type="InterPro" id="IPR018194">
    <property type="entry name" value="Ni-dep_hyd_lsu_Ni_BS"/>
</dbReference>
<keyword evidence="7" id="KW-0460">Magnesium</keyword>
<dbReference type="PANTHER" id="PTHR42958">
    <property type="entry name" value="HYDROGENASE-2 LARGE CHAIN"/>
    <property type="match status" value="1"/>
</dbReference>
<comment type="cofactor">
    <cofactor evidence="7">
        <name>Fe cation</name>
        <dbReference type="ChEBI" id="CHEBI:24875"/>
    </cofactor>
</comment>
<keyword evidence="4 7" id="KW-0533">Nickel</keyword>
<feature type="binding site" evidence="7">
    <location>
        <position position="416"/>
    </location>
    <ligand>
        <name>Fe cation</name>
        <dbReference type="ChEBI" id="CHEBI:24875"/>
    </ligand>
</feature>
<accession>A0A5P8NZW1</accession>
<protein>
    <submittedName>
        <fullName evidence="8">Nickel-dependent hydrogenase large subunit</fullName>
    </submittedName>
</protein>
<dbReference type="GO" id="GO:0016151">
    <property type="term" value="F:nickel cation binding"/>
    <property type="evidence" value="ECO:0007669"/>
    <property type="project" value="InterPro"/>
</dbReference>
<feature type="binding site" evidence="7">
    <location>
        <position position="371"/>
    </location>
    <ligand>
        <name>Mg(2+)</name>
        <dbReference type="ChEBI" id="CHEBI:18420"/>
    </ligand>
</feature>
<dbReference type="EMBL" id="CP043617">
    <property type="protein sequence ID" value="QFR48964.1"/>
    <property type="molecule type" value="Genomic_DNA"/>
</dbReference>
<evidence type="ECO:0000313" key="8">
    <source>
        <dbReference type="EMBL" id="QFR48964.1"/>
    </source>
</evidence>
<evidence type="ECO:0000256" key="7">
    <source>
        <dbReference type="PIRSR" id="PIRSR601501-1"/>
    </source>
</evidence>
<gene>
    <name evidence="8" type="ORF">FJR48_04200</name>
</gene>
<keyword evidence="6" id="KW-0560">Oxidoreductase</keyword>
<dbReference type="InterPro" id="IPR029014">
    <property type="entry name" value="NiFe-Hase_large"/>
</dbReference>
<proteinExistence type="inferred from homology"/>
<dbReference type="AlphaFoldDB" id="A0A5P8NZW1"/>
<evidence type="ECO:0000313" key="9">
    <source>
        <dbReference type="Proteomes" id="UP000326944"/>
    </source>
</evidence>
<dbReference type="PANTHER" id="PTHR42958:SF4">
    <property type="entry name" value="HYDROGENASE EXPRESSION_FORMATION PROTEIN HUPK"/>
    <property type="match status" value="1"/>
</dbReference>
<dbReference type="InterPro" id="IPR050867">
    <property type="entry name" value="NiFe/NiFeSe_hydrgnase_LSU"/>
</dbReference>
<evidence type="ECO:0000256" key="2">
    <source>
        <dbReference type="ARBA" id="ARBA00004196"/>
    </source>
</evidence>
<dbReference type="Proteomes" id="UP000326944">
    <property type="component" value="Chromosome"/>
</dbReference>
<dbReference type="OrthoDB" id="9761717at2"/>
<comment type="subcellular location">
    <subcellularLocation>
        <location evidence="2">Cell envelope</location>
    </subcellularLocation>
</comment>
<dbReference type="GO" id="GO:0008901">
    <property type="term" value="F:ferredoxin hydrogenase activity"/>
    <property type="evidence" value="ECO:0007669"/>
    <property type="project" value="InterPro"/>
</dbReference>
<keyword evidence="9" id="KW-1185">Reference proteome</keyword>
<reference evidence="8 9" key="1">
    <citation type="submission" date="2019-09" db="EMBL/GenBank/DDBJ databases">
        <title>Sulfurimonas gotlandica sp. nov., a chemoautotrophic and psychrotolerant epsilonproteobacterium isolated from a pelagic redoxcline, and an emended description of the genus Sulfurimonas.</title>
        <authorList>
            <person name="Wang S."/>
            <person name="Jiang L."/>
            <person name="Shao S."/>
        </authorList>
    </citation>
    <scope>NUCLEOTIDE SEQUENCE [LARGE SCALE GENOMIC DNA]</scope>
    <source>
        <strain evidence="8 9">GYSZ_1</strain>
    </source>
</reference>
<dbReference type="Pfam" id="PF00374">
    <property type="entry name" value="NiFeSe_Hases"/>
    <property type="match status" value="2"/>
</dbReference>
<dbReference type="InterPro" id="IPR001501">
    <property type="entry name" value="Ni-dep_hyd_lsu"/>
</dbReference>